<evidence type="ECO:0000313" key="9">
    <source>
        <dbReference type="Proteomes" id="UP000228900"/>
    </source>
</evidence>
<dbReference type="InterPro" id="IPR002501">
    <property type="entry name" value="PsdUridine_synth_N"/>
</dbReference>
<keyword evidence="3 5" id="KW-0819">tRNA processing</keyword>
<dbReference type="NCBIfam" id="TIGR00431">
    <property type="entry name" value="TruB"/>
    <property type="match status" value="1"/>
</dbReference>
<dbReference type="EMBL" id="PFAQ01000031">
    <property type="protein sequence ID" value="PIT94887.1"/>
    <property type="molecule type" value="Genomic_DNA"/>
</dbReference>
<evidence type="ECO:0000259" key="7">
    <source>
        <dbReference type="Pfam" id="PF16198"/>
    </source>
</evidence>
<dbReference type="Proteomes" id="UP000228900">
    <property type="component" value="Unassembled WGS sequence"/>
</dbReference>
<organism evidence="8 9">
    <name type="scientific">Candidatus Falkowbacteria bacterium CG10_big_fil_rev_8_21_14_0_10_39_9</name>
    <dbReference type="NCBI Taxonomy" id="1974566"/>
    <lineage>
        <taxon>Bacteria</taxon>
        <taxon>Candidatus Falkowiibacteriota</taxon>
    </lineage>
</organism>
<dbReference type="InterPro" id="IPR020103">
    <property type="entry name" value="PsdUridine_synth_cat_dom_sf"/>
</dbReference>
<dbReference type="InterPro" id="IPR032819">
    <property type="entry name" value="TruB_C"/>
</dbReference>
<dbReference type="SUPFAM" id="SSF55120">
    <property type="entry name" value="Pseudouridine synthase"/>
    <property type="match status" value="1"/>
</dbReference>
<evidence type="ECO:0000259" key="6">
    <source>
        <dbReference type="Pfam" id="PF01509"/>
    </source>
</evidence>
<dbReference type="PANTHER" id="PTHR13767:SF2">
    <property type="entry name" value="PSEUDOURIDYLATE SYNTHASE TRUB1"/>
    <property type="match status" value="1"/>
</dbReference>
<reference evidence="9" key="1">
    <citation type="submission" date="2017-09" db="EMBL/GenBank/DDBJ databases">
        <title>Depth-based differentiation of microbial function through sediment-hosted aquifers and enrichment of novel symbionts in the deep terrestrial subsurface.</title>
        <authorList>
            <person name="Probst A.J."/>
            <person name="Ladd B."/>
            <person name="Jarett J.K."/>
            <person name="Geller-Mcgrath D.E."/>
            <person name="Sieber C.M.K."/>
            <person name="Emerson J.B."/>
            <person name="Anantharaman K."/>
            <person name="Thomas B.C."/>
            <person name="Malmstrom R."/>
            <person name="Stieglmeier M."/>
            <person name="Klingl A."/>
            <person name="Woyke T."/>
            <person name="Ryan C.M."/>
            <person name="Banfield J.F."/>
        </authorList>
    </citation>
    <scope>NUCLEOTIDE SEQUENCE [LARGE SCALE GENOMIC DNA]</scope>
</reference>
<dbReference type="GO" id="GO:0003723">
    <property type="term" value="F:RNA binding"/>
    <property type="evidence" value="ECO:0007669"/>
    <property type="project" value="InterPro"/>
</dbReference>
<proteinExistence type="inferred from homology"/>
<comment type="catalytic activity">
    <reaction evidence="1 5">
        <text>uridine(55) in tRNA = pseudouridine(55) in tRNA</text>
        <dbReference type="Rhea" id="RHEA:42532"/>
        <dbReference type="Rhea" id="RHEA-COMP:10101"/>
        <dbReference type="Rhea" id="RHEA-COMP:10102"/>
        <dbReference type="ChEBI" id="CHEBI:65314"/>
        <dbReference type="ChEBI" id="CHEBI:65315"/>
        <dbReference type="EC" id="5.4.99.25"/>
    </reaction>
</comment>
<sequence length="224" mass="25170">MNSGFILIDKPLGLSSHSVVNRLRYLSGIKKIGHAGTLDPKASGLMILAVGREATKEISWFVKMNKEYEAEIHFGLTTDTYDQEGQVISEYQSVALERERIQMALSDFLGDSEQLPPMYSAKKIKGQKLYHLARQGKDIERPKQLITLYDLEILDYSWPLLKLKVACSSGTYIRTLAYDLGVYLGTGAYLSGLCRTKVGSFAIDQAVELDRIEASDWQTYLFAK</sequence>
<name>A0A2M6WQ07_9BACT</name>
<dbReference type="Pfam" id="PF16198">
    <property type="entry name" value="TruB_C_2"/>
    <property type="match status" value="1"/>
</dbReference>
<evidence type="ECO:0000256" key="2">
    <source>
        <dbReference type="ARBA" id="ARBA00005642"/>
    </source>
</evidence>
<dbReference type="PANTHER" id="PTHR13767">
    <property type="entry name" value="TRNA-PSEUDOURIDINE SYNTHASE"/>
    <property type="match status" value="1"/>
</dbReference>
<dbReference type="Pfam" id="PF01509">
    <property type="entry name" value="TruB_N"/>
    <property type="match status" value="1"/>
</dbReference>
<comment type="similarity">
    <text evidence="2 5">Belongs to the pseudouridine synthase TruB family. Type 1 subfamily.</text>
</comment>
<dbReference type="GO" id="GO:0031119">
    <property type="term" value="P:tRNA pseudouridine synthesis"/>
    <property type="evidence" value="ECO:0007669"/>
    <property type="project" value="UniProtKB-UniRule"/>
</dbReference>
<dbReference type="GO" id="GO:1990481">
    <property type="term" value="P:mRNA pseudouridine synthesis"/>
    <property type="evidence" value="ECO:0007669"/>
    <property type="project" value="TreeGrafter"/>
</dbReference>
<dbReference type="Gene3D" id="3.30.2350.10">
    <property type="entry name" value="Pseudouridine synthase"/>
    <property type="match status" value="1"/>
</dbReference>
<evidence type="ECO:0000256" key="4">
    <source>
        <dbReference type="ARBA" id="ARBA00023235"/>
    </source>
</evidence>
<feature type="domain" description="tRNA pseudouridylate synthase B C-terminal" evidence="7">
    <location>
        <begin position="174"/>
        <end position="215"/>
    </location>
</feature>
<evidence type="ECO:0000256" key="1">
    <source>
        <dbReference type="ARBA" id="ARBA00000385"/>
    </source>
</evidence>
<feature type="active site" description="Nucleophile" evidence="5">
    <location>
        <position position="39"/>
    </location>
</feature>
<accession>A0A2M6WQ07</accession>
<dbReference type="AlphaFoldDB" id="A0A2M6WQ07"/>
<comment type="caution">
    <text evidence="8">The sequence shown here is derived from an EMBL/GenBank/DDBJ whole genome shotgun (WGS) entry which is preliminary data.</text>
</comment>
<keyword evidence="4 5" id="KW-0413">Isomerase</keyword>
<evidence type="ECO:0000256" key="5">
    <source>
        <dbReference type="HAMAP-Rule" id="MF_01080"/>
    </source>
</evidence>
<dbReference type="HAMAP" id="MF_01080">
    <property type="entry name" value="TruB_bact"/>
    <property type="match status" value="1"/>
</dbReference>
<comment type="function">
    <text evidence="5">Responsible for synthesis of pseudouridine from uracil-55 in the psi GC loop of transfer RNAs.</text>
</comment>
<evidence type="ECO:0000256" key="3">
    <source>
        <dbReference type="ARBA" id="ARBA00022694"/>
    </source>
</evidence>
<dbReference type="CDD" id="cd02573">
    <property type="entry name" value="PseudoU_synth_EcTruB"/>
    <property type="match status" value="1"/>
</dbReference>
<gene>
    <name evidence="5 8" type="primary">truB</name>
    <name evidence="8" type="ORF">COT98_01820</name>
</gene>
<dbReference type="InterPro" id="IPR014780">
    <property type="entry name" value="tRNA_psdUridine_synth_TruB"/>
</dbReference>
<protein>
    <recommendedName>
        <fullName evidence="5">tRNA pseudouridine synthase B</fullName>
        <ecNumber evidence="5">5.4.99.25</ecNumber>
    </recommendedName>
    <alternativeName>
        <fullName evidence="5">tRNA pseudouridine(55) synthase</fullName>
        <shortName evidence="5">Psi55 synthase</shortName>
    </alternativeName>
    <alternativeName>
        <fullName evidence="5">tRNA pseudouridylate synthase</fullName>
    </alternativeName>
    <alternativeName>
        <fullName evidence="5">tRNA-uridine isomerase</fullName>
    </alternativeName>
</protein>
<dbReference type="EC" id="5.4.99.25" evidence="5"/>
<dbReference type="GO" id="GO:0160148">
    <property type="term" value="F:tRNA pseudouridine(55) synthase activity"/>
    <property type="evidence" value="ECO:0007669"/>
    <property type="project" value="UniProtKB-EC"/>
</dbReference>
<feature type="domain" description="Pseudouridine synthase II N-terminal" evidence="6">
    <location>
        <begin position="26"/>
        <end position="173"/>
    </location>
</feature>
<evidence type="ECO:0000313" key="8">
    <source>
        <dbReference type="EMBL" id="PIT94887.1"/>
    </source>
</evidence>